<dbReference type="EMBL" id="FZNS01000003">
    <property type="protein sequence ID" value="SNR49688.1"/>
    <property type="molecule type" value="Genomic_DNA"/>
</dbReference>
<dbReference type="Pfam" id="PF09965">
    <property type="entry name" value="DUF2199"/>
    <property type="match status" value="1"/>
</dbReference>
<organism evidence="1 2">
    <name type="scientific">Hymenobacter mucosus</name>
    <dbReference type="NCBI Taxonomy" id="1411120"/>
    <lineage>
        <taxon>Bacteria</taxon>
        <taxon>Pseudomonadati</taxon>
        <taxon>Bacteroidota</taxon>
        <taxon>Cytophagia</taxon>
        <taxon>Cytophagales</taxon>
        <taxon>Hymenobacteraceae</taxon>
        <taxon>Hymenobacter</taxon>
    </lineage>
</organism>
<reference evidence="2" key="1">
    <citation type="submission" date="2017-06" db="EMBL/GenBank/DDBJ databases">
        <authorList>
            <person name="Varghese N."/>
            <person name="Submissions S."/>
        </authorList>
    </citation>
    <scope>NUCLEOTIDE SEQUENCE [LARGE SCALE GENOMIC DNA]</scope>
    <source>
        <strain evidence="2">DSM 28041</strain>
    </source>
</reference>
<dbReference type="AlphaFoldDB" id="A0A238WTF5"/>
<name>A0A238WTF5_9BACT</name>
<accession>A0A238WTF5</accession>
<gene>
    <name evidence="1" type="ORF">SAMN06269173_10361</name>
</gene>
<evidence type="ECO:0000313" key="2">
    <source>
        <dbReference type="Proteomes" id="UP000198310"/>
    </source>
</evidence>
<sequence length="148" mass="17186">MCFGADFPDFYFSVPPAERTKRVELTRDLCVVDEEHFFIRARIEIPVHDSFEPLCWNVWTSLSETNFIRANEVWNEPDRVNEPPYFGWLQTVIPGYADTLNIRTLVHTQPVGTIPRVEVIEANHPLTLDQQHGISMDRVIELVTPLLH</sequence>
<proteinExistence type="predicted"/>
<keyword evidence="2" id="KW-1185">Reference proteome</keyword>
<protein>
    <recommendedName>
        <fullName evidence="3">DUF2199 domain-containing protein</fullName>
    </recommendedName>
</protein>
<evidence type="ECO:0008006" key="3">
    <source>
        <dbReference type="Google" id="ProtNLM"/>
    </source>
</evidence>
<evidence type="ECO:0000313" key="1">
    <source>
        <dbReference type="EMBL" id="SNR49688.1"/>
    </source>
</evidence>
<dbReference type="InterPro" id="IPR018697">
    <property type="entry name" value="DUF2199"/>
</dbReference>
<dbReference type="Proteomes" id="UP000198310">
    <property type="component" value="Unassembled WGS sequence"/>
</dbReference>